<name>A0AAU9JLJ6_9CILI</name>
<sequence>MSISINKRLSVWKSDNSFNQNSLSNLSPRDLKPPQFKIKISTYYTHQNKASPNNVTSLNFSPKWGQEAANGLYKLSQSGDFTPYAPSKPFKFPHLPISLSNKIIKKHKKNMILNSNLLARGVSLNILPNISPYKRRVIKSEVQALSTDSSHNKRWNSCLSSITPIKRAIKIQTE</sequence>
<dbReference type="EMBL" id="CAJZBQ010000036">
    <property type="protein sequence ID" value="CAG9324350.1"/>
    <property type="molecule type" value="Genomic_DNA"/>
</dbReference>
<proteinExistence type="predicted"/>
<keyword evidence="2" id="KW-1185">Reference proteome</keyword>
<dbReference type="Proteomes" id="UP001162131">
    <property type="component" value="Unassembled WGS sequence"/>
</dbReference>
<evidence type="ECO:0000313" key="1">
    <source>
        <dbReference type="EMBL" id="CAG9324350.1"/>
    </source>
</evidence>
<gene>
    <name evidence="1" type="ORF">BSTOLATCC_MIC36142</name>
</gene>
<evidence type="ECO:0000313" key="2">
    <source>
        <dbReference type="Proteomes" id="UP001162131"/>
    </source>
</evidence>
<comment type="caution">
    <text evidence="1">The sequence shown here is derived from an EMBL/GenBank/DDBJ whole genome shotgun (WGS) entry which is preliminary data.</text>
</comment>
<dbReference type="AlphaFoldDB" id="A0AAU9JLJ6"/>
<accession>A0AAU9JLJ6</accession>
<protein>
    <submittedName>
        <fullName evidence="1">Uncharacterized protein</fullName>
    </submittedName>
</protein>
<reference evidence="1" key="1">
    <citation type="submission" date="2021-09" db="EMBL/GenBank/DDBJ databases">
        <authorList>
            <consortium name="AG Swart"/>
            <person name="Singh M."/>
            <person name="Singh A."/>
            <person name="Seah K."/>
            <person name="Emmerich C."/>
        </authorList>
    </citation>
    <scope>NUCLEOTIDE SEQUENCE</scope>
    <source>
        <strain evidence="1">ATCC30299</strain>
    </source>
</reference>
<organism evidence="1 2">
    <name type="scientific">Blepharisma stoltei</name>
    <dbReference type="NCBI Taxonomy" id="1481888"/>
    <lineage>
        <taxon>Eukaryota</taxon>
        <taxon>Sar</taxon>
        <taxon>Alveolata</taxon>
        <taxon>Ciliophora</taxon>
        <taxon>Postciliodesmatophora</taxon>
        <taxon>Heterotrichea</taxon>
        <taxon>Heterotrichida</taxon>
        <taxon>Blepharismidae</taxon>
        <taxon>Blepharisma</taxon>
    </lineage>
</organism>